<evidence type="ECO:0000256" key="1">
    <source>
        <dbReference type="SAM" id="MobiDB-lite"/>
    </source>
</evidence>
<evidence type="ECO:0000313" key="2">
    <source>
        <dbReference type="EMBL" id="GAA0955135.1"/>
    </source>
</evidence>
<gene>
    <name evidence="2" type="ORF">GCM10009560_79070</name>
</gene>
<dbReference type="RefSeq" id="WP_343955577.1">
    <property type="nucleotide sequence ID" value="NZ_BAAAHQ010000087.1"/>
</dbReference>
<organism evidence="2 3">
    <name type="scientific">Nonomuraea longicatena</name>
    <dbReference type="NCBI Taxonomy" id="83682"/>
    <lineage>
        <taxon>Bacteria</taxon>
        <taxon>Bacillati</taxon>
        <taxon>Actinomycetota</taxon>
        <taxon>Actinomycetes</taxon>
        <taxon>Streptosporangiales</taxon>
        <taxon>Streptosporangiaceae</taxon>
        <taxon>Nonomuraea</taxon>
    </lineage>
</organism>
<name>A0ABN1RD30_9ACTN</name>
<accession>A0ABN1RD30</accession>
<proteinExistence type="predicted"/>
<comment type="caution">
    <text evidence="2">The sequence shown here is derived from an EMBL/GenBank/DDBJ whole genome shotgun (WGS) entry which is preliminary data.</text>
</comment>
<protein>
    <recommendedName>
        <fullName evidence="4">Helix-turn-helix domain-containing protein</fullName>
    </recommendedName>
</protein>
<dbReference type="Proteomes" id="UP001501578">
    <property type="component" value="Unassembled WGS sequence"/>
</dbReference>
<keyword evidence="3" id="KW-1185">Reference proteome</keyword>
<reference evidence="2 3" key="1">
    <citation type="journal article" date="2019" name="Int. J. Syst. Evol. Microbiol.">
        <title>The Global Catalogue of Microorganisms (GCM) 10K type strain sequencing project: providing services to taxonomists for standard genome sequencing and annotation.</title>
        <authorList>
            <consortium name="The Broad Institute Genomics Platform"/>
            <consortium name="The Broad Institute Genome Sequencing Center for Infectious Disease"/>
            <person name="Wu L."/>
            <person name="Ma J."/>
        </authorList>
    </citation>
    <scope>NUCLEOTIDE SEQUENCE [LARGE SCALE GENOMIC DNA]</scope>
    <source>
        <strain evidence="2 3">JCM 11136</strain>
    </source>
</reference>
<feature type="region of interest" description="Disordered" evidence="1">
    <location>
        <begin position="108"/>
        <end position="167"/>
    </location>
</feature>
<sequence>MRVHRTPRDRFFTVLGNEVLQDRRLSFTALGVLTYLLSLEDGTRNDVKTLADERPGPGRKAIAAALDELAALGYYVRVTARHEDGRIRTTTAIYDIPQKSAKPQVVSVPTQVGTGQPDIGASGTNPSKETPEKETFPPPPVEETATPAEAAVEAPKDRDGGESFSQDEIAACAPIVARIGREEPRLTIGFAEMGRVLPVIAEWRSRGASDEQIVRAATAWVPERVKTAAGFVAAMLRKKMPAPLPVADITPRLPMVECPGCKSPSRVRGLCSDCQPGNPGSPGVVEDSRHAIAAELRRRMGWQMAS</sequence>
<evidence type="ECO:0008006" key="4">
    <source>
        <dbReference type="Google" id="ProtNLM"/>
    </source>
</evidence>
<dbReference type="EMBL" id="BAAAHQ010000087">
    <property type="protein sequence ID" value="GAA0955135.1"/>
    <property type="molecule type" value="Genomic_DNA"/>
</dbReference>
<evidence type="ECO:0000313" key="3">
    <source>
        <dbReference type="Proteomes" id="UP001501578"/>
    </source>
</evidence>
<feature type="compositionally biased region" description="Low complexity" evidence="1">
    <location>
        <begin position="142"/>
        <end position="153"/>
    </location>
</feature>